<proteinExistence type="predicted"/>
<dbReference type="PANTHER" id="PTHR10151:SF120">
    <property type="entry name" value="BIS(5'-ADENOSYL)-TRIPHOSPHATASE"/>
    <property type="match status" value="1"/>
</dbReference>
<dbReference type="CDD" id="cd16018">
    <property type="entry name" value="Enpp"/>
    <property type="match status" value="1"/>
</dbReference>
<reference evidence="3" key="1">
    <citation type="submission" date="2023-11" db="EMBL/GenBank/DDBJ databases">
        <authorList>
            <person name="Alioto T."/>
            <person name="Alioto T."/>
            <person name="Gomez Garrido J."/>
        </authorList>
    </citation>
    <scope>NUCLEOTIDE SEQUENCE</scope>
</reference>
<dbReference type="GO" id="GO:0009141">
    <property type="term" value="P:nucleoside triphosphate metabolic process"/>
    <property type="evidence" value="ECO:0007669"/>
    <property type="project" value="TreeGrafter"/>
</dbReference>
<dbReference type="GO" id="GO:0017111">
    <property type="term" value="F:ribonucleoside triphosphate phosphatase activity"/>
    <property type="evidence" value="ECO:0007669"/>
    <property type="project" value="TreeGrafter"/>
</dbReference>
<dbReference type="AlphaFoldDB" id="A0AAI8YWR1"/>
<feature type="transmembrane region" description="Helical" evidence="2">
    <location>
        <begin position="154"/>
        <end position="177"/>
    </location>
</feature>
<feature type="compositionally biased region" description="Basic and acidic residues" evidence="1">
    <location>
        <begin position="109"/>
        <end position="122"/>
    </location>
</feature>
<accession>A0AAI8YWR1</accession>
<dbReference type="PANTHER" id="PTHR10151">
    <property type="entry name" value="ECTONUCLEOTIDE PYROPHOSPHATASE/PHOSPHODIESTERASE"/>
    <property type="match status" value="1"/>
</dbReference>
<dbReference type="FunFam" id="3.30.1360.180:FF:000003">
    <property type="entry name" value="Type I phosphodiesterase/nucleotide pyrophosphatase family protein"/>
    <property type="match status" value="1"/>
</dbReference>
<keyword evidence="2" id="KW-1133">Transmembrane helix</keyword>
<organism evidence="3 4">
    <name type="scientific">Lecanosticta acicola</name>
    <dbReference type="NCBI Taxonomy" id="111012"/>
    <lineage>
        <taxon>Eukaryota</taxon>
        <taxon>Fungi</taxon>
        <taxon>Dikarya</taxon>
        <taxon>Ascomycota</taxon>
        <taxon>Pezizomycotina</taxon>
        <taxon>Dothideomycetes</taxon>
        <taxon>Dothideomycetidae</taxon>
        <taxon>Mycosphaerellales</taxon>
        <taxon>Mycosphaerellaceae</taxon>
        <taxon>Lecanosticta</taxon>
    </lineage>
</organism>
<dbReference type="Gene3D" id="3.40.720.10">
    <property type="entry name" value="Alkaline Phosphatase, subunit A"/>
    <property type="match status" value="1"/>
</dbReference>
<dbReference type="GO" id="GO:0047429">
    <property type="term" value="F:nucleoside triphosphate diphosphatase activity"/>
    <property type="evidence" value="ECO:0007669"/>
    <property type="project" value="TreeGrafter"/>
</dbReference>
<feature type="compositionally biased region" description="Low complexity" evidence="1">
    <location>
        <begin position="123"/>
        <end position="136"/>
    </location>
</feature>
<evidence type="ECO:0000256" key="2">
    <source>
        <dbReference type="SAM" id="Phobius"/>
    </source>
</evidence>
<feature type="compositionally biased region" description="Basic and acidic residues" evidence="1">
    <location>
        <begin position="39"/>
        <end position="50"/>
    </location>
</feature>
<dbReference type="SUPFAM" id="SSF53649">
    <property type="entry name" value="Alkaline phosphatase-like"/>
    <property type="match status" value="1"/>
</dbReference>
<dbReference type="Proteomes" id="UP001296104">
    <property type="component" value="Unassembled WGS sequence"/>
</dbReference>
<dbReference type="Gene3D" id="3.30.1360.180">
    <property type="match status" value="1"/>
</dbReference>
<feature type="region of interest" description="Disordered" evidence="1">
    <location>
        <begin position="1"/>
        <end position="142"/>
    </location>
</feature>
<gene>
    <name evidence="3" type="ORF">LECACI_7A003404</name>
</gene>
<dbReference type="Pfam" id="PF01663">
    <property type="entry name" value="Phosphodiest"/>
    <property type="match status" value="1"/>
</dbReference>
<sequence length="737" mass="81218">MSTQKYEAVVDDDDDQQRRFSVSEEEDDDDEAASTRRTRTSEDLRRHDDETIGAEEEAERLLAGEEKGEGAGGFRGRRERDTRPPRSWRKERWRDDGDGGRGGGGGGGERGELMYKVEEGSRSGRSSVESSPNSSEVDMGRVQAKRQKRKASIFCGRLAAIHVVIIVAFLALLFGAYSASRSLKPATAAKSAISPQVLSNGTHRFAPTTILISLDGFRADFLHRGLTPTLSSFVKQGVSPRYMLPSFPSLTFPNHFTLVTGLHPQDHGVVANTFWDPTMQKEFDRSMDPAFWSAEPLWETAELQGIRTAIHMWPGSEAHIGTKEPAYVDKFNMDEPLDRKVDRILGWLDLPGPNETDASTESPRPQLIAAYVPNVDTDGHAFGPNSTYIRSTISEADGMLGSLFRGLEDRNLTNVVNVVVVSDHGMATTSNDRLIQYEDLIDTSLIEHIDGWPLYGLRPVDQVEKQLQNIYQQLLKKAELPQHSGKFDVYLRDQNMPERYHFSHSDRIAPLWIVPKAGWAIVAKEEFDIAAATARGDIYSPRGLHGYDHEHPLMRAIFVARGPAFPHPPGSIVEPFQNTEVYNIVCDSLGLDPKPNNGTIRLPFNTSALHDPDAEVEIPDDPPPIDTSVPVIGPGSDSSKQLPEGSQILPPSLPGVEKLPPAPEQPETPASPETEPEKPAAGEDDVPDQKQNSSMKSWAEWINAKLQNVKVWATGLFGGSKDDTTPSAEGTGRGDDS</sequence>
<protein>
    <submittedName>
        <fullName evidence="3">Ectonucleotide pyrophosphatase phosphodiesterase family member 6</fullName>
    </submittedName>
</protein>
<dbReference type="EMBL" id="CAVMBE010000016">
    <property type="protein sequence ID" value="CAK3959462.1"/>
    <property type="molecule type" value="Genomic_DNA"/>
</dbReference>
<feature type="compositionally biased region" description="Basic and acidic residues" evidence="1">
    <location>
        <begin position="76"/>
        <end position="99"/>
    </location>
</feature>
<evidence type="ECO:0000256" key="1">
    <source>
        <dbReference type="SAM" id="MobiDB-lite"/>
    </source>
</evidence>
<dbReference type="InterPro" id="IPR017850">
    <property type="entry name" value="Alkaline_phosphatase_core_sf"/>
</dbReference>
<keyword evidence="2" id="KW-0812">Transmembrane</keyword>
<keyword evidence="2" id="KW-0472">Membrane</keyword>
<evidence type="ECO:0000313" key="3">
    <source>
        <dbReference type="EMBL" id="CAK3959462.1"/>
    </source>
</evidence>
<dbReference type="InterPro" id="IPR002591">
    <property type="entry name" value="Phosphodiest/P_Trfase"/>
</dbReference>
<feature type="region of interest" description="Disordered" evidence="1">
    <location>
        <begin position="612"/>
        <end position="697"/>
    </location>
</feature>
<name>A0AAI8YWR1_9PEZI</name>
<feature type="compositionally biased region" description="Acidic residues" evidence="1">
    <location>
        <begin position="23"/>
        <end position="32"/>
    </location>
</feature>
<feature type="compositionally biased region" description="Basic and acidic residues" evidence="1">
    <location>
        <begin position="59"/>
        <end position="69"/>
    </location>
</feature>
<comment type="caution">
    <text evidence="3">The sequence shown here is derived from an EMBL/GenBank/DDBJ whole genome shotgun (WGS) entry which is preliminary data.</text>
</comment>
<evidence type="ECO:0000313" key="4">
    <source>
        <dbReference type="Proteomes" id="UP001296104"/>
    </source>
</evidence>
<keyword evidence="4" id="KW-1185">Reference proteome</keyword>
<feature type="region of interest" description="Disordered" evidence="1">
    <location>
        <begin position="716"/>
        <end position="737"/>
    </location>
</feature>